<name>A0A9P6BYM2_9AGAR</name>
<proteinExistence type="predicted"/>
<accession>A0A9P6BYM2</accession>
<sequence>MAYKSVGISHCVPSFHLRFHRTRCDNIQYTVVDCPSYIYAHFLTLKPTFTGDLITQQTLPHTLSSPIHSDSPFSPRSSQLLPLFYIPVHHSL</sequence>
<dbReference type="Proteomes" id="UP000807342">
    <property type="component" value="Unassembled WGS sequence"/>
</dbReference>
<dbReference type="EMBL" id="MU151378">
    <property type="protein sequence ID" value="KAF9444412.1"/>
    <property type="molecule type" value="Genomic_DNA"/>
</dbReference>
<protein>
    <submittedName>
        <fullName evidence="1">Uncharacterized protein</fullName>
    </submittedName>
</protein>
<keyword evidence="2" id="KW-1185">Reference proteome</keyword>
<dbReference type="AlphaFoldDB" id="A0A9P6BYM2"/>
<comment type="caution">
    <text evidence="1">The sequence shown here is derived from an EMBL/GenBank/DDBJ whole genome shotgun (WGS) entry which is preliminary data.</text>
</comment>
<evidence type="ECO:0000313" key="1">
    <source>
        <dbReference type="EMBL" id="KAF9444412.1"/>
    </source>
</evidence>
<reference evidence="1" key="1">
    <citation type="submission" date="2020-11" db="EMBL/GenBank/DDBJ databases">
        <authorList>
            <consortium name="DOE Joint Genome Institute"/>
            <person name="Ahrendt S."/>
            <person name="Riley R."/>
            <person name="Andreopoulos W."/>
            <person name="Labutti K."/>
            <person name="Pangilinan J."/>
            <person name="Ruiz-Duenas F.J."/>
            <person name="Barrasa J.M."/>
            <person name="Sanchez-Garcia M."/>
            <person name="Camarero S."/>
            <person name="Miyauchi S."/>
            <person name="Serrano A."/>
            <person name="Linde D."/>
            <person name="Babiker R."/>
            <person name="Drula E."/>
            <person name="Ayuso-Fernandez I."/>
            <person name="Pacheco R."/>
            <person name="Padilla G."/>
            <person name="Ferreira P."/>
            <person name="Barriuso J."/>
            <person name="Kellner H."/>
            <person name="Castanera R."/>
            <person name="Alfaro M."/>
            <person name="Ramirez L."/>
            <person name="Pisabarro A.G."/>
            <person name="Kuo A."/>
            <person name="Tritt A."/>
            <person name="Lipzen A."/>
            <person name="He G."/>
            <person name="Yan M."/>
            <person name="Ng V."/>
            <person name="Cullen D."/>
            <person name="Martin F."/>
            <person name="Rosso M.-N."/>
            <person name="Henrissat B."/>
            <person name="Hibbett D."/>
            <person name="Martinez A.T."/>
            <person name="Grigoriev I.V."/>
        </authorList>
    </citation>
    <scope>NUCLEOTIDE SEQUENCE</scope>
    <source>
        <strain evidence="1">MF-IS2</strain>
    </source>
</reference>
<evidence type="ECO:0000313" key="2">
    <source>
        <dbReference type="Proteomes" id="UP000807342"/>
    </source>
</evidence>
<organism evidence="1 2">
    <name type="scientific">Macrolepiota fuliginosa MF-IS2</name>
    <dbReference type="NCBI Taxonomy" id="1400762"/>
    <lineage>
        <taxon>Eukaryota</taxon>
        <taxon>Fungi</taxon>
        <taxon>Dikarya</taxon>
        <taxon>Basidiomycota</taxon>
        <taxon>Agaricomycotina</taxon>
        <taxon>Agaricomycetes</taxon>
        <taxon>Agaricomycetidae</taxon>
        <taxon>Agaricales</taxon>
        <taxon>Agaricineae</taxon>
        <taxon>Agaricaceae</taxon>
        <taxon>Macrolepiota</taxon>
    </lineage>
</organism>
<gene>
    <name evidence="1" type="ORF">P691DRAFT_807383</name>
</gene>